<keyword evidence="2" id="KW-1185">Reference proteome</keyword>
<accession>A0ABM9SDK5</accession>
<protein>
    <recommendedName>
        <fullName evidence="3">Crotonobetainyl-CoA--carnitine CoA-transferase</fullName>
    </recommendedName>
</protein>
<name>A0ABM9SDK5_9BACT</name>
<proteinExistence type="predicted"/>
<dbReference type="EMBL" id="AP024485">
    <property type="protein sequence ID" value="BCS87512.1"/>
    <property type="molecule type" value="Genomic_DNA"/>
</dbReference>
<dbReference type="PANTHER" id="PTHR40036:SF1">
    <property type="entry name" value="MACROCIN O-METHYLTRANSFERASE"/>
    <property type="match status" value="1"/>
</dbReference>
<dbReference type="InterPro" id="IPR029063">
    <property type="entry name" value="SAM-dependent_MTases_sf"/>
</dbReference>
<evidence type="ECO:0000313" key="2">
    <source>
        <dbReference type="Proteomes" id="UP001053296"/>
    </source>
</evidence>
<dbReference type="Gene3D" id="3.40.50.150">
    <property type="entry name" value="Vaccinia Virus protein VP39"/>
    <property type="match status" value="1"/>
</dbReference>
<sequence>METVRNTGGRHQKNLRVVERKQENVEKMKTEKHDAIVLSSDSEKGAQGQFTDLLKNTPLPDDELLANLGIYMTSKNMSRMLFFYELYKRLVDTHGVIMEFGVRWGQTMSMLSALRGIFEPFNRHRRIIGFDTFDGFVGMDEKDGANCKCVDGSFGVADSYETYLDKVLHLQEELNPINHLKKYELVKGDARETIPAYFDEHPEALVSMAIFDFDIYSPTKAALEAVIPRLFKGSILVFDELCDDIFPGETVALMETLGVNGLRIKRMPMTARISYAVVE</sequence>
<dbReference type="Proteomes" id="UP001053296">
    <property type="component" value="Chromosome"/>
</dbReference>
<dbReference type="PANTHER" id="PTHR40036">
    <property type="entry name" value="MACROCIN O-METHYLTRANSFERASE"/>
    <property type="match status" value="1"/>
</dbReference>
<evidence type="ECO:0008006" key="3">
    <source>
        <dbReference type="Google" id="ProtNLM"/>
    </source>
</evidence>
<reference evidence="1" key="1">
    <citation type="journal article" date="2022" name="Arch. Microbiol.">
        <title>Pseudodesulfovibrio sediminis sp. nov., a mesophilic and neutrophilic sulfate-reducing bacterium isolated from sediment of a brackish lake.</title>
        <authorList>
            <person name="Takahashi A."/>
            <person name="Kojima H."/>
            <person name="Watanabe M."/>
            <person name="Fukui M."/>
        </authorList>
    </citation>
    <scope>NUCLEOTIDE SEQUENCE</scope>
    <source>
        <strain evidence="1">SF6</strain>
    </source>
</reference>
<evidence type="ECO:0000313" key="1">
    <source>
        <dbReference type="EMBL" id="BCS87512.1"/>
    </source>
</evidence>
<organism evidence="1 2">
    <name type="scientific">Pseudodesulfovibrio sediminis</name>
    <dbReference type="NCBI Taxonomy" id="2810563"/>
    <lineage>
        <taxon>Bacteria</taxon>
        <taxon>Pseudomonadati</taxon>
        <taxon>Thermodesulfobacteriota</taxon>
        <taxon>Desulfovibrionia</taxon>
        <taxon>Desulfovibrionales</taxon>
        <taxon>Desulfovibrionaceae</taxon>
    </lineage>
</organism>
<gene>
    <name evidence="1" type="ORF">PSDVSF_07540</name>
</gene>
<dbReference type="InterPro" id="IPR008884">
    <property type="entry name" value="TylF_MeTrfase"/>
</dbReference>